<accession>A0A101QTK2</accession>
<protein>
    <submittedName>
        <fullName evidence="1">Uncharacterized protein</fullName>
    </submittedName>
</protein>
<gene>
    <name evidence="1" type="ORF">AQJ30_24095</name>
</gene>
<dbReference type="Proteomes" id="UP000053271">
    <property type="component" value="Unassembled WGS sequence"/>
</dbReference>
<evidence type="ECO:0000313" key="2">
    <source>
        <dbReference type="Proteomes" id="UP000053271"/>
    </source>
</evidence>
<dbReference type="AlphaFoldDB" id="A0A101QTK2"/>
<organism evidence="1 2">
    <name type="scientific">Streptomyces longwoodensis</name>
    <dbReference type="NCBI Taxonomy" id="68231"/>
    <lineage>
        <taxon>Bacteria</taxon>
        <taxon>Bacillati</taxon>
        <taxon>Actinomycetota</taxon>
        <taxon>Actinomycetes</taxon>
        <taxon>Kitasatosporales</taxon>
        <taxon>Streptomycetaceae</taxon>
        <taxon>Streptomyces</taxon>
    </lineage>
</organism>
<evidence type="ECO:0000313" key="1">
    <source>
        <dbReference type="EMBL" id="KUN35763.1"/>
    </source>
</evidence>
<sequence length="99" mass="11008">MRCDGVTACDFDLRLEEELIYLCLRRERARDLMETCLIGVYAVGFFVRQFGLAVLGRPHHTASGIPHPVLHFSFPSASPIDLASSGYSFPRAVASFFLA</sequence>
<proteinExistence type="predicted"/>
<reference evidence="1 2" key="1">
    <citation type="submission" date="2015-10" db="EMBL/GenBank/DDBJ databases">
        <title>Draft genome sequence of Streptomyces longwoodensis DSM 41677, type strain for the species Streptomyces longwoodensis.</title>
        <authorList>
            <person name="Ruckert C."/>
            <person name="Winkler A."/>
            <person name="Kalinowski J."/>
            <person name="Kampfer P."/>
            <person name="Glaeser S."/>
        </authorList>
    </citation>
    <scope>NUCLEOTIDE SEQUENCE [LARGE SCALE GENOMIC DNA]</scope>
    <source>
        <strain evidence="1 2">DSM 41677</strain>
    </source>
</reference>
<dbReference type="EMBL" id="LMWS01000031">
    <property type="protein sequence ID" value="KUN35763.1"/>
    <property type="molecule type" value="Genomic_DNA"/>
</dbReference>
<name>A0A101QTK2_9ACTN</name>
<comment type="caution">
    <text evidence="1">The sequence shown here is derived from an EMBL/GenBank/DDBJ whole genome shotgun (WGS) entry which is preliminary data.</text>
</comment>
<keyword evidence="2" id="KW-1185">Reference proteome</keyword>